<organism evidence="7 8">
    <name type="scientific">Paremcibacter congregatus</name>
    <dbReference type="NCBI Taxonomy" id="2043170"/>
    <lineage>
        <taxon>Bacteria</taxon>
        <taxon>Pseudomonadati</taxon>
        <taxon>Pseudomonadota</taxon>
        <taxon>Alphaproteobacteria</taxon>
        <taxon>Emcibacterales</taxon>
        <taxon>Emcibacteraceae</taxon>
        <taxon>Paremcibacter</taxon>
    </lineage>
</organism>
<proteinExistence type="predicted"/>
<evidence type="ECO:0000256" key="5">
    <source>
        <dbReference type="SAM" id="Phobius"/>
    </source>
</evidence>
<feature type="domain" description="HemY N-terminal" evidence="6">
    <location>
        <begin position="26"/>
        <end position="128"/>
    </location>
</feature>
<accession>A0A2G4YPI0</accession>
<gene>
    <name evidence="7" type="ORF">CRD36_13535</name>
</gene>
<dbReference type="InterPro" id="IPR010817">
    <property type="entry name" value="HemY_N"/>
</dbReference>
<comment type="caution">
    <text evidence="7">The sequence shown here is derived from an EMBL/GenBank/DDBJ whole genome shotgun (WGS) entry which is preliminary data.</text>
</comment>
<dbReference type="Proteomes" id="UP000229730">
    <property type="component" value="Unassembled WGS sequence"/>
</dbReference>
<dbReference type="Pfam" id="PF07219">
    <property type="entry name" value="HemY_N"/>
    <property type="match status" value="1"/>
</dbReference>
<evidence type="ECO:0000256" key="2">
    <source>
        <dbReference type="ARBA" id="ARBA00022692"/>
    </source>
</evidence>
<evidence type="ECO:0000256" key="3">
    <source>
        <dbReference type="ARBA" id="ARBA00022989"/>
    </source>
</evidence>
<dbReference type="SUPFAM" id="SSF48452">
    <property type="entry name" value="TPR-like"/>
    <property type="match status" value="2"/>
</dbReference>
<comment type="subcellular location">
    <subcellularLocation>
        <location evidence="1">Membrane</location>
    </subcellularLocation>
</comment>
<keyword evidence="2 5" id="KW-0812">Transmembrane</keyword>
<protein>
    <recommendedName>
        <fullName evidence="6">HemY N-terminal domain-containing protein</fullName>
    </recommendedName>
</protein>
<sequence length="429" mass="48470">MIRLSLYITLAILLAVGAVWLAEHPGNLHITWQDWEIRLSMAVFSALALGYTLACWALFKLYRWFRTDNPLKSPKRLESRRQKGLREMDLGWSALAVEDTASAIKHAQKAQSLLNGDRAPLRLLLAASPDKDRSDVIKALRQTPESRMLALVSEVKQARIENRLKDAQTLLDEMLEISPKNPRIARQRFELLIDREQWADARASLTALAKTKLIEAQTQKHLTAVICYRQAVEADLAGQKTQARDLTKEALKQEPGFIPAAAFLVRHHLAHDDKSAARKLLENTWKIAPHPDLGQLFLELEPMENPSERFRRVQKFTQLNPNALHSRHLLAQTALAAQHWQEAKQALDPIIQNQTATRATYHLLAQLERQQRQDDAAAEVYLAKAGTAPADPVWQCQACHRPQATFAASCPDCGKFGKIEWGSQKTQRA</sequence>
<reference evidence="7 8" key="1">
    <citation type="submission" date="2017-10" db="EMBL/GenBank/DDBJ databases">
        <title>Frigbacter circumglobatus gen. nov. sp. nov., isolated from sediment cultured in situ.</title>
        <authorList>
            <person name="Zhao Z."/>
        </authorList>
    </citation>
    <scope>NUCLEOTIDE SEQUENCE [LARGE SCALE GENOMIC DNA]</scope>
    <source>
        <strain evidence="7 8">ZYL</strain>
    </source>
</reference>
<dbReference type="FunCoup" id="A0A2G4YPI0">
    <property type="interactions" value="78"/>
</dbReference>
<dbReference type="RefSeq" id="WP_099474134.1">
    <property type="nucleotide sequence ID" value="NZ_CP041025.1"/>
</dbReference>
<dbReference type="InParanoid" id="A0A2G4YPI0"/>
<dbReference type="Gene3D" id="1.25.40.10">
    <property type="entry name" value="Tetratricopeptide repeat domain"/>
    <property type="match status" value="1"/>
</dbReference>
<keyword evidence="8" id="KW-1185">Reference proteome</keyword>
<evidence type="ECO:0000313" key="7">
    <source>
        <dbReference type="EMBL" id="PHZ84208.1"/>
    </source>
</evidence>
<evidence type="ECO:0000256" key="1">
    <source>
        <dbReference type="ARBA" id="ARBA00004370"/>
    </source>
</evidence>
<feature type="transmembrane region" description="Helical" evidence="5">
    <location>
        <begin position="37"/>
        <end position="59"/>
    </location>
</feature>
<evidence type="ECO:0000313" key="8">
    <source>
        <dbReference type="Proteomes" id="UP000229730"/>
    </source>
</evidence>
<evidence type="ECO:0000259" key="6">
    <source>
        <dbReference type="Pfam" id="PF07219"/>
    </source>
</evidence>
<dbReference type="AlphaFoldDB" id="A0A2G4YPI0"/>
<name>A0A2G4YPI0_9PROT</name>
<dbReference type="InterPro" id="IPR011990">
    <property type="entry name" value="TPR-like_helical_dom_sf"/>
</dbReference>
<dbReference type="GO" id="GO:0016020">
    <property type="term" value="C:membrane"/>
    <property type="evidence" value="ECO:0007669"/>
    <property type="project" value="UniProtKB-SubCell"/>
</dbReference>
<dbReference type="OrthoDB" id="9798343at2"/>
<dbReference type="EMBL" id="PDEM01000025">
    <property type="protein sequence ID" value="PHZ84208.1"/>
    <property type="molecule type" value="Genomic_DNA"/>
</dbReference>
<evidence type="ECO:0000256" key="4">
    <source>
        <dbReference type="ARBA" id="ARBA00023136"/>
    </source>
</evidence>
<keyword evidence="3 5" id="KW-1133">Transmembrane helix</keyword>
<keyword evidence="4 5" id="KW-0472">Membrane</keyword>